<dbReference type="RefSeq" id="WP_089354904.1">
    <property type="nucleotide sequence ID" value="NZ_FZPD01000001.1"/>
</dbReference>
<dbReference type="Pfam" id="PF00291">
    <property type="entry name" value="PALP"/>
    <property type="match status" value="1"/>
</dbReference>
<dbReference type="GO" id="GO:0018114">
    <property type="term" value="F:threonine racemase activity"/>
    <property type="evidence" value="ECO:0007669"/>
    <property type="project" value="TreeGrafter"/>
</dbReference>
<dbReference type="EMBL" id="FZPD01000001">
    <property type="protein sequence ID" value="SNS43248.1"/>
    <property type="molecule type" value="Genomic_DNA"/>
</dbReference>
<dbReference type="Gene3D" id="3.40.50.1100">
    <property type="match status" value="2"/>
</dbReference>
<dbReference type="PANTHER" id="PTHR43050">
    <property type="entry name" value="SERINE / THREONINE RACEMASE FAMILY MEMBER"/>
    <property type="match status" value="1"/>
</dbReference>
<proteinExistence type="inferred from homology"/>
<dbReference type="PANTHER" id="PTHR43050:SF1">
    <property type="entry name" value="SERINE RACEMASE"/>
    <property type="match status" value="1"/>
</dbReference>
<dbReference type="AlphaFoldDB" id="A0A239EG69"/>
<keyword evidence="3" id="KW-0663">Pyridoxal phosphate</keyword>
<dbReference type="GO" id="GO:0030170">
    <property type="term" value="F:pyridoxal phosphate binding"/>
    <property type="evidence" value="ECO:0007669"/>
    <property type="project" value="TreeGrafter"/>
</dbReference>
<evidence type="ECO:0000256" key="4">
    <source>
        <dbReference type="ARBA" id="ARBA00023239"/>
    </source>
</evidence>
<dbReference type="Proteomes" id="UP000198393">
    <property type="component" value="Unassembled WGS sequence"/>
</dbReference>
<gene>
    <name evidence="6" type="ORF">SAMN05421640_0115</name>
</gene>
<dbReference type="GO" id="GO:0030378">
    <property type="term" value="F:serine racemase activity"/>
    <property type="evidence" value="ECO:0007669"/>
    <property type="project" value="TreeGrafter"/>
</dbReference>
<accession>A0A239EG69</accession>
<sequence>MLTSPPSFSDIKRAHQRIAQYIIETPVMTSKNIDEIAGCHIYFKCENFQKVGAFKMRGAANAIFSYRPEERVNGFACHSSGNHGQAVALAAKLAGSKAFVVMPKNATKVKVEAVKGYDAEVIFCEPNDQSRSQACQDVVDRTGAILIHPFDNYNIIAGQATAAKELIEETDDLDCIIAPVGGGGLAAGTSLIAHYLDPNMEVYLGEPEEVDDCYQSLKAGKIIPNKSSDTIADGLKTTIGQKNFDILKEHVKEVFTVSEQEIVDAMKLIWERMKIVIEPSCAVPFAAILKNPEAFKDKRVGVILTGGNVDLTKLPF</sequence>
<dbReference type="GO" id="GO:0005524">
    <property type="term" value="F:ATP binding"/>
    <property type="evidence" value="ECO:0007669"/>
    <property type="project" value="TreeGrafter"/>
</dbReference>
<reference evidence="6 7" key="1">
    <citation type="submission" date="2017-06" db="EMBL/GenBank/DDBJ databases">
        <authorList>
            <person name="Kim H.J."/>
            <person name="Triplett B.A."/>
        </authorList>
    </citation>
    <scope>NUCLEOTIDE SEQUENCE [LARGE SCALE GENOMIC DNA]</scope>
    <source>
        <strain evidence="6 7">DSM 19307</strain>
    </source>
</reference>
<comment type="similarity">
    <text evidence="2">Belongs to the serine/threonine dehydratase family.</text>
</comment>
<protein>
    <submittedName>
        <fullName evidence="6">Threonine dehydratase</fullName>
    </submittedName>
</protein>
<dbReference type="GO" id="GO:0003941">
    <property type="term" value="F:L-serine ammonia-lyase activity"/>
    <property type="evidence" value="ECO:0007669"/>
    <property type="project" value="TreeGrafter"/>
</dbReference>
<evidence type="ECO:0000259" key="5">
    <source>
        <dbReference type="Pfam" id="PF00291"/>
    </source>
</evidence>
<dbReference type="InterPro" id="IPR001926">
    <property type="entry name" value="TrpB-like_PALP"/>
</dbReference>
<keyword evidence="4" id="KW-0456">Lyase</keyword>
<evidence type="ECO:0000313" key="6">
    <source>
        <dbReference type="EMBL" id="SNS43248.1"/>
    </source>
</evidence>
<evidence type="ECO:0000256" key="3">
    <source>
        <dbReference type="ARBA" id="ARBA00022898"/>
    </source>
</evidence>
<dbReference type="CDD" id="cd01562">
    <property type="entry name" value="Thr-dehyd"/>
    <property type="match status" value="1"/>
</dbReference>
<dbReference type="FunFam" id="3.40.50.1100:FF:000007">
    <property type="entry name" value="L-threonine dehydratase catabolic TdcB"/>
    <property type="match status" value="1"/>
</dbReference>
<evidence type="ECO:0000313" key="7">
    <source>
        <dbReference type="Proteomes" id="UP000198393"/>
    </source>
</evidence>
<evidence type="ECO:0000256" key="1">
    <source>
        <dbReference type="ARBA" id="ARBA00001933"/>
    </source>
</evidence>
<keyword evidence="7" id="KW-1185">Reference proteome</keyword>
<dbReference type="SUPFAM" id="SSF53686">
    <property type="entry name" value="Tryptophan synthase beta subunit-like PLP-dependent enzymes"/>
    <property type="match status" value="1"/>
</dbReference>
<dbReference type="GO" id="GO:0000287">
    <property type="term" value="F:magnesium ion binding"/>
    <property type="evidence" value="ECO:0007669"/>
    <property type="project" value="TreeGrafter"/>
</dbReference>
<dbReference type="InterPro" id="IPR036052">
    <property type="entry name" value="TrpB-like_PALP_sf"/>
</dbReference>
<feature type="domain" description="Tryptophan synthase beta chain-like PALP" evidence="5">
    <location>
        <begin position="19"/>
        <end position="306"/>
    </location>
</feature>
<dbReference type="GO" id="GO:0070179">
    <property type="term" value="P:D-serine biosynthetic process"/>
    <property type="evidence" value="ECO:0007669"/>
    <property type="project" value="TreeGrafter"/>
</dbReference>
<comment type="cofactor">
    <cofactor evidence="1">
        <name>pyridoxal 5'-phosphate</name>
        <dbReference type="ChEBI" id="CHEBI:597326"/>
    </cofactor>
</comment>
<organism evidence="6 7">
    <name type="scientific">Ekhidna lutea</name>
    <dbReference type="NCBI Taxonomy" id="447679"/>
    <lineage>
        <taxon>Bacteria</taxon>
        <taxon>Pseudomonadati</taxon>
        <taxon>Bacteroidota</taxon>
        <taxon>Cytophagia</taxon>
        <taxon>Cytophagales</taxon>
        <taxon>Reichenbachiellaceae</taxon>
        <taxon>Ekhidna</taxon>
    </lineage>
</organism>
<evidence type="ECO:0000256" key="2">
    <source>
        <dbReference type="ARBA" id="ARBA00010869"/>
    </source>
</evidence>
<dbReference type="OrthoDB" id="9811476at2"/>
<name>A0A239EG69_EKHLU</name>